<keyword evidence="3" id="KW-1185">Reference proteome</keyword>
<dbReference type="InterPro" id="IPR050471">
    <property type="entry name" value="AB_hydrolase"/>
</dbReference>
<keyword evidence="2" id="KW-0378">Hydrolase</keyword>
<proteinExistence type="predicted"/>
<evidence type="ECO:0000313" key="2">
    <source>
        <dbReference type="EMBL" id="BAU85246.1"/>
    </source>
</evidence>
<dbReference type="SUPFAM" id="SSF53474">
    <property type="entry name" value="alpha/beta-Hydrolases"/>
    <property type="match status" value="1"/>
</dbReference>
<protein>
    <submittedName>
        <fullName evidence="2">Alpha/beta hydrolase fold protein</fullName>
    </submittedName>
</protein>
<dbReference type="InterPro" id="IPR000073">
    <property type="entry name" value="AB_hydrolase_1"/>
</dbReference>
<dbReference type="Proteomes" id="UP000217676">
    <property type="component" value="Chromosome"/>
</dbReference>
<dbReference type="PANTHER" id="PTHR43433">
    <property type="entry name" value="HYDROLASE, ALPHA/BETA FOLD FAMILY PROTEIN"/>
    <property type="match status" value="1"/>
</dbReference>
<dbReference type="PANTHER" id="PTHR43433:SF5">
    <property type="entry name" value="AB HYDROLASE-1 DOMAIN-CONTAINING PROTEIN"/>
    <property type="match status" value="1"/>
</dbReference>
<gene>
    <name evidence="2" type="ORF">SLA_4358</name>
</gene>
<dbReference type="KEGG" id="slau:SLA_4358"/>
<evidence type="ECO:0000313" key="3">
    <source>
        <dbReference type="Proteomes" id="UP000217676"/>
    </source>
</evidence>
<dbReference type="EMBL" id="AP017424">
    <property type="protein sequence ID" value="BAU85246.1"/>
    <property type="molecule type" value="Genomic_DNA"/>
</dbReference>
<dbReference type="GO" id="GO:0016787">
    <property type="term" value="F:hydrolase activity"/>
    <property type="evidence" value="ECO:0007669"/>
    <property type="project" value="UniProtKB-KW"/>
</dbReference>
<sequence length="270" mass="28742">MPYADVNGMSLYFEEHGSAAAGTPGTTTEPPLLLLHGGFGSGESFAPLIAGGLGEGRRVITVDLQGHGRTPDVAGRPMTMEAMGDDVAALIKHLGIEKADLLGYSLGAGTAARVAVQHEELVNRLVLVSMPARRDGWFPDVTAQMDQMSESAAEFLKDSPMYALYERLAPRPEDWPVLVGKVAAMNRQDYDWTDEIAALSVPVLLVFADADGIRPAHMAEMFALLGGGLKDPGWDGGGRPASRLGVIPGASHYDLMFSPLLAPTVRSFLQ</sequence>
<dbReference type="Gene3D" id="3.40.50.1820">
    <property type="entry name" value="alpha/beta hydrolase"/>
    <property type="match status" value="1"/>
</dbReference>
<feature type="domain" description="AB hydrolase-1" evidence="1">
    <location>
        <begin position="30"/>
        <end position="146"/>
    </location>
</feature>
<dbReference type="Pfam" id="PF00561">
    <property type="entry name" value="Abhydrolase_1"/>
    <property type="match status" value="1"/>
</dbReference>
<accession>A0A160P347</accession>
<dbReference type="AlphaFoldDB" id="A0A160P347"/>
<dbReference type="InterPro" id="IPR029058">
    <property type="entry name" value="AB_hydrolase_fold"/>
</dbReference>
<reference evidence="2 3" key="1">
    <citation type="journal article" date="2016" name="Genome Announc.">
        <title>Complete Genome Sequence of Thiostrepton-Producing Streptomyces laurentii ATCC 31255.</title>
        <authorList>
            <person name="Doi K."/>
            <person name="Fujino Y."/>
            <person name="Nagayoshi Y."/>
            <person name="Ohshima T."/>
            <person name="Ogata S."/>
        </authorList>
    </citation>
    <scope>NUCLEOTIDE SEQUENCE [LARGE SCALE GENOMIC DNA]</scope>
    <source>
        <strain evidence="2 3">ATCC 31255</strain>
    </source>
</reference>
<name>A0A160P347_STRLU</name>
<dbReference type="PRINTS" id="PR00111">
    <property type="entry name" value="ABHYDROLASE"/>
</dbReference>
<evidence type="ECO:0000259" key="1">
    <source>
        <dbReference type="Pfam" id="PF00561"/>
    </source>
</evidence>
<organism evidence="2 3">
    <name type="scientific">Streptomyces laurentii</name>
    <dbReference type="NCBI Taxonomy" id="39478"/>
    <lineage>
        <taxon>Bacteria</taxon>
        <taxon>Bacillati</taxon>
        <taxon>Actinomycetota</taxon>
        <taxon>Actinomycetes</taxon>
        <taxon>Kitasatosporales</taxon>
        <taxon>Streptomycetaceae</taxon>
        <taxon>Streptomyces</taxon>
    </lineage>
</organism>
<dbReference type="RefSeq" id="WP_359880339.1">
    <property type="nucleotide sequence ID" value="NZ_JBEYHT010000039.1"/>
</dbReference>